<dbReference type="AlphaFoldDB" id="A0A3D9IQ66"/>
<evidence type="ECO:0000313" key="3">
    <source>
        <dbReference type="Proteomes" id="UP000256869"/>
    </source>
</evidence>
<dbReference type="SUPFAM" id="SSF75304">
    <property type="entry name" value="Amidase signature (AS) enzymes"/>
    <property type="match status" value="1"/>
</dbReference>
<dbReference type="GO" id="GO:0016740">
    <property type="term" value="F:transferase activity"/>
    <property type="evidence" value="ECO:0007669"/>
    <property type="project" value="UniProtKB-KW"/>
</dbReference>
<name>A0A3D9IQ66_9BACL</name>
<dbReference type="RefSeq" id="WP_181907313.1">
    <property type="nucleotide sequence ID" value="NZ_QRDY01000003.1"/>
</dbReference>
<dbReference type="Pfam" id="PF01425">
    <property type="entry name" value="Amidase"/>
    <property type="match status" value="1"/>
</dbReference>
<feature type="domain" description="Amidase" evidence="1">
    <location>
        <begin position="30"/>
        <end position="435"/>
    </location>
</feature>
<organism evidence="2 3">
    <name type="scientific">Cohnella lupini</name>
    <dbReference type="NCBI Taxonomy" id="1294267"/>
    <lineage>
        <taxon>Bacteria</taxon>
        <taxon>Bacillati</taxon>
        <taxon>Bacillota</taxon>
        <taxon>Bacilli</taxon>
        <taxon>Bacillales</taxon>
        <taxon>Paenibacillaceae</taxon>
        <taxon>Cohnella</taxon>
    </lineage>
</organism>
<protein>
    <submittedName>
        <fullName evidence="2">Aspartyl-tRNA(Asn)/glutamyl-tRNA(Gln) amidotransferase subunit A</fullName>
    </submittedName>
</protein>
<evidence type="ECO:0000313" key="2">
    <source>
        <dbReference type="EMBL" id="RED63933.1"/>
    </source>
</evidence>
<dbReference type="InterPro" id="IPR023631">
    <property type="entry name" value="Amidase_dom"/>
</dbReference>
<dbReference type="PANTHER" id="PTHR11895:SF176">
    <property type="entry name" value="AMIDASE AMID-RELATED"/>
    <property type="match status" value="1"/>
</dbReference>
<evidence type="ECO:0000259" key="1">
    <source>
        <dbReference type="Pfam" id="PF01425"/>
    </source>
</evidence>
<dbReference type="InterPro" id="IPR036928">
    <property type="entry name" value="AS_sf"/>
</dbReference>
<comment type="caution">
    <text evidence="2">The sequence shown here is derived from an EMBL/GenBank/DDBJ whole genome shotgun (WGS) entry which is preliminary data.</text>
</comment>
<reference evidence="2 3" key="1">
    <citation type="submission" date="2018-07" db="EMBL/GenBank/DDBJ databases">
        <title>Genomic Encyclopedia of Type Strains, Phase III (KMG-III): the genomes of soil and plant-associated and newly described type strains.</title>
        <authorList>
            <person name="Whitman W."/>
        </authorList>
    </citation>
    <scope>NUCLEOTIDE SEQUENCE [LARGE SCALE GENOMIC DNA]</scope>
    <source>
        <strain evidence="2 3">CECT 8236</strain>
    </source>
</reference>
<proteinExistence type="predicted"/>
<accession>A0A3D9IQ66</accession>
<sequence>MTVTDKRKLLFSTIDEVAALYRAKAVSPVEVTEAVLERLALLEPKLNAFVTVLADQAIVQAKAAEAVFLKGEATTGKLLGIPVSLKDIFATKGIRTTIGSRIMSDNIPDEDAYVYGALIRAGAVVFGKTHMLEFAYGSIHPDYGQCNNPWDVNRTAGGSSTGSGSSIAAGIGYASLGTDTGGSIRAPASFCGIVGLKPTYDLVPRQGTFPLSDSLDHVGPLTRTVKDNAIVLESISTATFDYDAVFSGDVRGMKVGVLRSLTDSIADTEIRELSLAAVDTLLMLGATIIESTILSIEEVEEIAIPLLLAEASTHHRQWFPHREKDYAPSTFANIKEGFNITAVQYLTALERRRKFTEVVNGSLADVDVLVCPSFPFTATMKDPSFEEGSFDVSLRTIPFNVTGHPALVVSAGNTLSDNLPVGFQIVGKHGDEASVYRIAHALQVALGGFREPPL</sequence>
<keyword evidence="3" id="KW-1185">Reference proteome</keyword>
<keyword evidence="2" id="KW-0808">Transferase</keyword>
<dbReference type="EMBL" id="QRDY01000003">
    <property type="protein sequence ID" value="RED63933.1"/>
    <property type="molecule type" value="Genomic_DNA"/>
</dbReference>
<dbReference type="InterPro" id="IPR000120">
    <property type="entry name" value="Amidase"/>
</dbReference>
<dbReference type="Gene3D" id="3.90.1300.10">
    <property type="entry name" value="Amidase signature (AS) domain"/>
    <property type="match status" value="1"/>
</dbReference>
<dbReference type="PANTHER" id="PTHR11895">
    <property type="entry name" value="TRANSAMIDASE"/>
    <property type="match status" value="1"/>
</dbReference>
<gene>
    <name evidence="2" type="ORF">DFP95_103174</name>
</gene>
<dbReference type="Proteomes" id="UP000256869">
    <property type="component" value="Unassembled WGS sequence"/>
</dbReference>